<dbReference type="Proteomes" id="UP000032803">
    <property type="component" value="Chromosome I"/>
</dbReference>
<dbReference type="EMBL" id="LN681225">
    <property type="protein sequence ID" value="CEK09649.1"/>
    <property type="molecule type" value="Genomic_DNA"/>
</dbReference>
<feature type="coiled-coil region" evidence="1">
    <location>
        <begin position="226"/>
        <end position="253"/>
    </location>
</feature>
<dbReference type="PATRIC" id="fig|449.7.peg.2657"/>
<keyword evidence="1" id="KW-0175">Coiled coil</keyword>
<dbReference type="HOGENOM" id="CLU_364008_0_0_6"/>
<proteinExistence type="predicted"/>
<name>A0A0A8USC6_LEGHA</name>
<organism evidence="2 3">
    <name type="scientific">Legionella hackeliae</name>
    <dbReference type="NCBI Taxonomy" id="449"/>
    <lineage>
        <taxon>Bacteria</taxon>
        <taxon>Pseudomonadati</taxon>
        <taxon>Pseudomonadota</taxon>
        <taxon>Gammaproteobacteria</taxon>
        <taxon>Legionellales</taxon>
        <taxon>Legionellaceae</taxon>
        <taxon>Legionella</taxon>
    </lineage>
</organism>
<evidence type="ECO:0000313" key="2">
    <source>
        <dbReference type="EMBL" id="CEK09649.1"/>
    </source>
</evidence>
<protein>
    <recommendedName>
        <fullName evidence="4">Ankyrin repeat protein</fullName>
    </recommendedName>
</protein>
<gene>
    <name evidence="2" type="ORF">LHA_0556</name>
</gene>
<dbReference type="STRING" id="449.LHA_0556"/>
<evidence type="ECO:0008006" key="4">
    <source>
        <dbReference type="Google" id="ProtNLM"/>
    </source>
</evidence>
<dbReference type="AlphaFoldDB" id="A0A0A8USC6"/>
<evidence type="ECO:0000313" key="3">
    <source>
        <dbReference type="Proteomes" id="UP000032803"/>
    </source>
</evidence>
<keyword evidence="3" id="KW-1185">Reference proteome</keyword>
<dbReference type="RefSeq" id="WP_045105146.1">
    <property type="nucleotide sequence ID" value="NZ_LN681225.1"/>
</dbReference>
<sequence length="767" mass="88602">MWYLKLLAPLLENVKAEDRHKAQEFLVKLFNTLKSEIYSKEHSIPVGVLVSVIERTYAKFENKGPSSLSLTEFSNFFFLRTLVYVKSQDEYAIWNSDLVYITLQLKHYLGWTKEISDLTTEFQTGKKTIKTKTLFSNETKAVLYLLNKLERELLQEPDFNLNDNFFHMEIIFRKYADKEVLKAFTNECSGLTPDSPEFYEMIGFLNLPRLIETMESTAIQIESFQYADKAESLRALARNLQKKNEELKQLFAQQPIDATLIVELKKSIKATLKEVRTIFGSDLQAMRIFHKNLTPQSSLFSEQAEEISKQLEQAFLQDKFTLGLQKLKEFSTTLSPIMAQKFLKLANEQMKVRRDNFYQLERKSDDYSFEPFLKELESLLLQYGFEKTILSFRDFFKESPLFAPLVTIINQRMVEIEGLSKELEHLQKFVNEVTDSPAKVAFLHLLNACKSELKTICFEANFSAAKSKFQAKLNDGVTTILLKNSSLATMREFMKAFGEETSYPSLKQEISQKLKEFNEHPVKLLFDYLRLFIATVPNQDCFNKLIVSQQAYWDMDFSQYPGENVEVEFGKQLCEKLDNALLDSNSFELLERVTTFYSSSELKTPALQLLEPLISRNQLRLERFKSHNLTDGLTKMEEFGKSITSDKKQGVEQLVAELREQWRSLFVELEKPVPEQGRLKAMVAKFRQTLHSKDEEMNTHREAWKPIVANIFLALTGIGAVAIALKTLHSVVTKPELSINSCLFFAKTASQNTIEAFDEKINKIMGA</sequence>
<reference evidence="3" key="1">
    <citation type="submission" date="2014-09" db="EMBL/GenBank/DDBJ databases">
        <authorList>
            <person name="Gomez-Valero L."/>
        </authorList>
    </citation>
    <scope>NUCLEOTIDE SEQUENCE [LARGE SCALE GENOMIC DNA]</scope>
    <source>
        <strain evidence="3">ATCC35250</strain>
    </source>
</reference>
<accession>A0A0A8USC6</accession>
<dbReference type="KEGG" id="lha:LHA_0556"/>
<evidence type="ECO:0000256" key="1">
    <source>
        <dbReference type="SAM" id="Coils"/>
    </source>
</evidence>
<dbReference type="OrthoDB" id="5654032at2"/>